<dbReference type="GO" id="GO:0004497">
    <property type="term" value="F:monooxygenase activity"/>
    <property type="evidence" value="ECO:0007669"/>
    <property type="project" value="UniProtKB-KW"/>
</dbReference>
<dbReference type="EMBL" id="JAVYJV010000015">
    <property type="protein sequence ID" value="KAK4352812.1"/>
    <property type="molecule type" value="Genomic_DNA"/>
</dbReference>
<evidence type="ECO:0000313" key="8">
    <source>
        <dbReference type="EMBL" id="KAK4352812.1"/>
    </source>
</evidence>
<evidence type="ECO:0000256" key="3">
    <source>
        <dbReference type="ARBA" id="ARBA00022617"/>
    </source>
</evidence>
<dbReference type="GO" id="GO:0005506">
    <property type="term" value="F:iron ion binding"/>
    <property type="evidence" value="ECO:0007669"/>
    <property type="project" value="InterPro"/>
</dbReference>
<dbReference type="GO" id="GO:0020037">
    <property type="term" value="F:heme binding"/>
    <property type="evidence" value="ECO:0007669"/>
    <property type="project" value="InterPro"/>
</dbReference>
<accession>A0AAE1RKW2</accession>
<keyword evidence="7" id="KW-0503">Monooxygenase</keyword>
<dbReference type="InterPro" id="IPR036396">
    <property type="entry name" value="Cyt_P450_sf"/>
</dbReference>
<name>A0AAE1RKW2_9SOLA</name>
<organism evidence="8 9">
    <name type="scientific">Anisodus tanguticus</name>
    <dbReference type="NCBI Taxonomy" id="243964"/>
    <lineage>
        <taxon>Eukaryota</taxon>
        <taxon>Viridiplantae</taxon>
        <taxon>Streptophyta</taxon>
        <taxon>Embryophyta</taxon>
        <taxon>Tracheophyta</taxon>
        <taxon>Spermatophyta</taxon>
        <taxon>Magnoliopsida</taxon>
        <taxon>eudicotyledons</taxon>
        <taxon>Gunneridae</taxon>
        <taxon>Pentapetalae</taxon>
        <taxon>asterids</taxon>
        <taxon>lamiids</taxon>
        <taxon>Solanales</taxon>
        <taxon>Solanaceae</taxon>
        <taxon>Solanoideae</taxon>
        <taxon>Hyoscyameae</taxon>
        <taxon>Anisodus</taxon>
    </lineage>
</organism>
<keyword evidence="9" id="KW-1185">Reference proteome</keyword>
<comment type="caution">
    <text evidence="8">The sequence shown here is derived from an EMBL/GenBank/DDBJ whole genome shotgun (WGS) entry which is preliminary data.</text>
</comment>
<dbReference type="SUPFAM" id="SSF48264">
    <property type="entry name" value="Cytochrome P450"/>
    <property type="match status" value="1"/>
</dbReference>
<keyword evidence="3" id="KW-0349">Heme</keyword>
<dbReference type="GO" id="GO:0016705">
    <property type="term" value="F:oxidoreductase activity, acting on paired donors, with incorporation or reduction of molecular oxygen"/>
    <property type="evidence" value="ECO:0007669"/>
    <property type="project" value="InterPro"/>
</dbReference>
<reference evidence="8" key="1">
    <citation type="submission" date="2023-12" db="EMBL/GenBank/DDBJ databases">
        <title>Genome assembly of Anisodus tanguticus.</title>
        <authorList>
            <person name="Wang Y.-J."/>
        </authorList>
    </citation>
    <scope>NUCLEOTIDE SEQUENCE</scope>
    <source>
        <strain evidence="8">KB-2021</strain>
        <tissue evidence="8">Leaf</tissue>
    </source>
</reference>
<evidence type="ECO:0000256" key="6">
    <source>
        <dbReference type="ARBA" id="ARBA00023004"/>
    </source>
</evidence>
<evidence type="ECO:0000256" key="1">
    <source>
        <dbReference type="ARBA" id="ARBA00001971"/>
    </source>
</evidence>
<evidence type="ECO:0000256" key="2">
    <source>
        <dbReference type="ARBA" id="ARBA00010617"/>
    </source>
</evidence>
<sequence length="127" mass="14536">MKNELVMAKEKLLENEFGTEFGSFGLSEDGLRSLVQNVSETAVLHELAKRYGDLMLLKFGSRNVLIASSPDMAREFLKTNDAVWASRRELAAAFLYLQGYVKQMKELHRNFDKAKREADKNFVQGTW</sequence>
<dbReference type="Proteomes" id="UP001291623">
    <property type="component" value="Unassembled WGS sequence"/>
</dbReference>
<evidence type="ECO:0000256" key="5">
    <source>
        <dbReference type="ARBA" id="ARBA00023002"/>
    </source>
</evidence>
<dbReference type="AlphaFoldDB" id="A0AAE1RKW2"/>
<proteinExistence type="inferred from homology"/>
<dbReference type="PANTHER" id="PTHR47944">
    <property type="entry name" value="CYTOCHROME P450 98A9"/>
    <property type="match status" value="1"/>
</dbReference>
<keyword evidence="4" id="KW-0479">Metal-binding</keyword>
<evidence type="ECO:0000256" key="4">
    <source>
        <dbReference type="ARBA" id="ARBA00022723"/>
    </source>
</evidence>
<dbReference type="Gene3D" id="1.10.630.10">
    <property type="entry name" value="Cytochrome P450"/>
    <property type="match status" value="1"/>
</dbReference>
<comment type="cofactor">
    <cofactor evidence="1">
        <name>heme</name>
        <dbReference type="ChEBI" id="CHEBI:30413"/>
    </cofactor>
</comment>
<evidence type="ECO:0000256" key="7">
    <source>
        <dbReference type="ARBA" id="ARBA00023033"/>
    </source>
</evidence>
<evidence type="ECO:0000313" key="9">
    <source>
        <dbReference type="Proteomes" id="UP001291623"/>
    </source>
</evidence>
<keyword evidence="6" id="KW-0408">Iron</keyword>
<dbReference type="PANTHER" id="PTHR47944:SF5">
    <property type="entry name" value="CYTOCHROME P450 71A1-LIKE"/>
    <property type="match status" value="1"/>
</dbReference>
<gene>
    <name evidence="8" type="ORF">RND71_028330</name>
</gene>
<keyword evidence="5" id="KW-0560">Oxidoreductase</keyword>
<comment type="similarity">
    <text evidence="2">Belongs to the cytochrome P450 family.</text>
</comment>
<protein>
    <submittedName>
        <fullName evidence="8">Uncharacterized protein</fullName>
    </submittedName>
</protein>